<dbReference type="EMBL" id="ALWB01000087">
    <property type="protein sequence ID" value="ELS32577.1"/>
    <property type="molecule type" value="Genomic_DNA"/>
</dbReference>
<proteinExistence type="predicted"/>
<sequence length="32" mass="3743">MGTALLDYFVIIEDLDLFIYQLSRSQFTLFLG</sequence>
<comment type="caution">
    <text evidence="1">The sequence shown here is derived from an EMBL/GenBank/DDBJ whole genome shotgun (WGS) entry which is preliminary data.</text>
</comment>
<name>L8MX53_9CYAN</name>
<organism evidence="1 2">
    <name type="scientific">Pseudanabaena biceps PCC 7429</name>
    <dbReference type="NCBI Taxonomy" id="927668"/>
    <lineage>
        <taxon>Bacteria</taxon>
        <taxon>Bacillati</taxon>
        <taxon>Cyanobacteriota</taxon>
        <taxon>Cyanophyceae</taxon>
        <taxon>Pseudanabaenales</taxon>
        <taxon>Pseudanabaenaceae</taxon>
        <taxon>Pseudanabaena</taxon>
    </lineage>
</organism>
<protein>
    <submittedName>
        <fullName evidence="1">Uncharacterized protein</fullName>
    </submittedName>
</protein>
<accession>L8MX53</accession>
<gene>
    <name evidence="1" type="ORF">Pse7429DRAFT_2390</name>
</gene>
<reference evidence="1 2" key="1">
    <citation type="journal article" date="2013" name="Proc. Natl. Acad. Sci. U.S.A.">
        <title>Improving the coverage of the cyanobacterial phylum using diversity-driven genome sequencing.</title>
        <authorList>
            <person name="Shih P.M."/>
            <person name="Wu D."/>
            <person name="Latifi A."/>
            <person name="Axen S.D."/>
            <person name="Fewer D.P."/>
            <person name="Talla E."/>
            <person name="Calteau A."/>
            <person name="Cai F."/>
            <person name="Tandeau de Marsac N."/>
            <person name="Rippka R."/>
            <person name="Herdman M."/>
            <person name="Sivonen K."/>
            <person name="Coursin T."/>
            <person name="Laurent T."/>
            <person name="Goodwin L."/>
            <person name="Nolan M."/>
            <person name="Davenport K.W."/>
            <person name="Han C.S."/>
            <person name="Rubin E.M."/>
            <person name="Eisen J.A."/>
            <person name="Woyke T."/>
            <person name="Gugger M."/>
            <person name="Kerfeld C.A."/>
        </authorList>
    </citation>
    <scope>NUCLEOTIDE SEQUENCE [LARGE SCALE GENOMIC DNA]</scope>
    <source>
        <strain evidence="1 2">PCC 7429</strain>
    </source>
</reference>
<evidence type="ECO:0000313" key="2">
    <source>
        <dbReference type="Proteomes" id="UP000011201"/>
    </source>
</evidence>
<dbReference type="Proteomes" id="UP000011201">
    <property type="component" value="Unassembled WGS sequence"/>
</dbReference>
<evidence type="ECO:0000313" key="1">
    <source>
        <dbReference type="EMBL" id="ELS32577.1"/>
    </source>
</evidence>
<keyword evidence="2" id="KW-1185">Reference proteome</keyword>
<dbReference type="AlphaFoldDB" id="L8MX53"/>